<evidence type="ECO:0000256" key="1">
    <source>
        <dbReference type="SAM" id="MobiDB-lite"/>
    </source>
</evidence>
<gene>
    <name evidence="2" type="ORF">SISNIDRAFT_211671</name>
</gene>
<evidence type="ECO:0000313" key="3">
    <source>
        <dbReference type="Proteomes" id="UP000076722"/>
    </source>
</evidence>
<organism evidence="2 3">
    <name type="scientific">Sistotremastrum niveocremeum HHB9708</name>
    <dbReference type="NCBI Taxonomy" id="1314777"/>
    <lineage>
        <taxon>Eukaryota</taxon>
        <taxon>Fungi</taxon>
        <taxon>Dikarya</taxon>
        <taxon>Basidiomycota</taxon>
        <taxon>Agaricomycotina</taxon>
        <taxon>Agaricomycetes</taxon>
        <taxon>Sistotremastrales</taxon>
        <taxon>Sistotremastraceae</taxon>
        <taxon>Sertulicium</taxon>
        <taxon>Sertulicium niveocremeum</taxon>
    </lineage>
</organism>
<dbReference type="EMBL" id="KV419423">
    <property type="protein sequence ID" value="KZS90202.1"/>
    <property type="molecule type" value="Genomic_DNA"/>
</dbReference>
<dbReference type="Proteomes" id="UP000076722">
    <property type="component" value="Unassembled WGS sequence"/>
</dbReference>
<feature type="region of interest" description="Disordered" evidence="1">
    <location>
        <begin position="81"/>
        <end position="117"/>
    </location>
</feature>
<name>A0A164R2T6_9AGAM</name>
<accession>A0A164R2T6</accession>
<feature type="compositionally biased region" description="Low complexity" evidence="1">
    <location>
        <begin position="84"/>
        <end position="117"/>
    </location>
</feature>
<keyword evidence="3" id="KW-1185">Reference proteome</keyword>
<evidence type="ECO:0000313" key="2">
    <source>
        <dbReference type="EMBL" id="KZS90202.1"/>
    </source>
</evidence>
<reference evidence="2 3" key="1">
    <citation type="journal article" date="2016" name="Mol. Biol. Evol.">
        <title>Comparative Genomics of Early-Diverging Mushroom-Forming Fungi Provides Insights into the Origins of Lignocellulose Decay Capabilities.</title>
        <authorList>
            <person name="Nagy L.G."/>
            <person name="Riley R."/>
            <person name="Tritt A."/>
            <person name="Adam C."/>
            <person name="Daum C."/>
            <person name="Floudas D."/>
            <person name="Sun H."/>
            <person name="Yadav J.S."/>
            <person name="Pangilinan J."/>
            <person name="Larsson K.H."/>
            <person name="Matsuura K."/>
            <person name="Barry K."/>
            <person name="Labutti K."/>
            <person name="Kuo R."/>
            <person name="Ohm R.A."/>
            <person name="Bhattacharya S.S."/>
            <person name="Shirouzu T."/>
            <person name="Yoshinaga Y."/>
            <person name="Martin F.M."/>
            <person name="Grigoriev I.V."/>
            <person name="Hibbett D.S."/>
        </authorList>
    </citation>
    <scope>NUCLEOTIDE SEQUENCE [LARGE SCALE GENOMIC DNA]</scope>
    <source>
        <strain evidence="2 3">HHB9708</strain>
    </source>
</reference>
<dbReference type="AlphaFoldDB" id="A0A164R2T6"/>
<proteinExistence type="predicted"/>
<protein>
    <submittedName>
        <fullName evidence="2">Uncharacterized protein</fullName>
    </submittedName>
</protein>
<sequence length="117" mass="13287">MCEWIYEGDVYTKCRHFRGRFHTHDQRDCGRTHCKNSSKHIHHPKDECDCPAIAKDYEKTVNMFHLWCPRCLEPKPLLTPPPVSASLSRTSSSSSTSSSVSTSSTLSSSSSRNSRIR</sequence>